<comment type="caution">
    <text evidence="1">The sequence shown here is derived from an EMBL/GenBank/DDBJ whole genome shotgun (WGS) entry which is preliminary data.</text>
</comment>
<evidence type="ECO:0000313" key="1">
    <source>
        <dbReference type="EMBL" id="PKI18350.1"/>
    </source>
</evidence>
<feature type="non-terminal residue" evidence="1">
    <location>
        <position position="1"/>
    </location>
</feature>
<name>A0A2I0HF23_PUNGR</name>
<keyword evidence="2" id="KW-1185">Reference proteome</keyword>
<protein>
    <submittedName>
        <fullName evidence="1">Uncharacterized protein</fullName>
    </submittedName>
</protein>
<dbReference type="Proteomes" id="UP000233551">
    <property type="component" value="Unassembled WGS sequence"/>
</dbReference>
<dbReference type="EMBL" id="PGOL01039069">
    <property type="protein sequence ID" value="PKI18350.1"/>
    <property type="molecule type" value="Genomic_DNA"/>
</dbReference>
<sequence>QQGEHFRPQQVQPLVDEEERRPFAFLEKAIVSMARELQFDICA</sequence>
<dbReference type="AlphaFoldDB" id="A0A2I0HF23"/>
<organism evidence="1 2">
    <name type="scientific">Punica granatum</name>
    <name type="common">Pomegranate</name>
    <dbReference type="NCBI Taxonomy" id="22663"/>
    <lineage>
        <taxon>Eukaryota</taxon>
        <taxon>Viridiplantae</taxon>
        <taxon>Streptophyta</taxon>
        <taxon>Embryophyta</taxon>
        <taxon>Tracheophyta</taxon>
        <taxon>Spermatophyta</taxon>
        <taxon>Magnoliopsida</taxon>
        <taxon>eudicotyledons</taxon>
        <taxon>Gunneridae</taxon>
        <taxon>Pentapetalae</taxon>
        <taxon>rosids</taxon>
        <taxon>malvids</taxon>
        <taxon>Myrtales</taxon>
        <taxon>Lythraceae</taxon>
        <taxon>Punica</taxon>
    </lineage>
</organism>
<reference evidence="1 2" key="1">
    <citation type="submission" date="2017-11" db="EMBL/GenBank/DDBJ databases">
        <title>De-novo sequencing of pomegranate (Punica granatum L.) genome.</title>
        <authorList>
            <person name="Akparov Z."/>
            <person name="Amiraslanov A."/>
            <person name="Hajiyeva S."/>
            <person name="Abbasov M."/>
            <person name="Kaur K."/>
            <person name="Hamwieh A."/>
            <person name="Solovyev V."/>
            <person name="Salamov A."/>
            <person name="Braich B."/>
            <person name="Kosarev P."/>
            <person name="Mahmoud A."/>
            <person name="Hajiyev E."/>
            <person name="Babayeva S."/>
            <person name="Izzatullayeva V."/>
            <person name="Mammadov A."/>
            <person name="Mammadov A."/>
            <person name="Sharifova S."/>
            <person name="Ojaghi J."/>
            <person name="Eynullazada K."/>
            <person name="Bayramov B."/>
            <person name="Abdulazimova A."/>
            <person name="Shahmuradov I."/>
        </authorList>
    </citation>
    <scope>NUCLEOTIDE SEQUENCE [LARGE SCALE GENOMIC DNA]</scope>
    <source>
        <strain evidence="2">cv. AG2017</strain>
        <tissue evidence="1">Leaf</tissue>
    </source>
</reference>
<proteinExistence type="predicted"/>
<gene>
    <name evidence="1" type="ORF">CRG98_049376</name>
</gene>
<accession>A0A2I0HF23</accession>
<evidence type="ECO:0000313" key="2">
    <source>
        <dbReference type="Proteomes" id="UP000233551"/>
    </source>
</evidence>